<organism evidence="1 2">
    <name type="scientific">Granulosicoccus antarcticus IMCC3135</name>
    <dbReference type="NCBI Taxonomy" id="1192854"/>
    <lineage>
        <taxon>Bacteria</taxon>
        <taxon>Pseudomonadati</taxon>
        <taxon>Pseudomonadota</taxon>
        <taxon>Gammaproteobacteria</taxon>
        <taxon>Chromatiales</taxon>
        <taxon>Granulosicoccaceae</taxon>
        <taxon>Granulosicoccus</taxon>
    </lineage>
</organism>
<dbReference type="Proteomes" id="UP000250079">
    <property type="component" value="Chromosome"/>
</dbReference>
<evidence type="ECO:0000313" key="2">
    <source>
        <dbReference type="Proteomes" id="UP000250079"/>
    </source>
</evidence>
<name>A0A2Z2NMP5_9GAMM</name>
<dbReference type="Gene3D" id="3.40.190.10">
    <property type="entry name" value="Periplasmic binding protein-like II"/>
    <property type="match status" value="2"/>
</dbReference>
<protein>
    <recommendedName>
        <fullName evidence="3">Solute-binding protein family 3/N-terminal domain-containing protein</fullName>
    </recommendedName>
</protein>
<keyword evidence="2" id="KW-1185">Reference proteome</keyword>
<dbReference type="AlphaFoldDB" id="A0A2Z2NMP5"/>
<dbReference type="KEGG" id="gai:IMCC3135_13235"/>
<dbReference type="RefSeq" id="WP_335589294.1">
    <property type="nucleotide sequence ID" value="NZ_CP018632.1"/>
</dbReference>
<dbReference type="EMBL" id="CP018632">
    <property type="protein sequence ID" value="ASJ72732.1"/>
    <property type="molecule type" value="Genomic_DNA"/>
</dbReference>
<gene>
    <name evidence="1" type="ORF">IMCC3135_13235</name>
</gene>
<reference evidence="1 2" key="1">
    <citation type="submission" date="2016-12" db="EMBL/GenBank/DDBJ databases">
        <authorList>
            <person name="Song W.-J."/>
            <person name="Kurnit D.M."/>
        </authorList>
    </citation>
    <scope>NUCLEOTIDE SEQUENCE [LARGE SCALE GENOMIC DNA]</scope>
    <source>
        <strain evidence="1 2">IMCC3135</strain>
    </source>
</reference>
<proteinExistence type="predicted"/>
<evidence type="ECO:0008006" key="3">
    <source>
        <dbReference type="Google" id="ProtNLM"/>
    </source>
</evidence>
<accession>A0A2Z2NMP5</accession>
<evidence type="ECO:0000313" key="1">
    <source>
        <dbReference type="EMBL" id="ASJ72732.1"/>
    </source>
</evidence>
<sequence length="79" mass="8984">MQDRVDVVFYATFPGKYIANDIGMDNLKVSDFHLTIQLYLHLNKRHASLLPVLEQQLIAMKADGSFDSILADYGVVRSR</sequence>
<dbReference type="SUPFAM" id="SSF53850">
    <property type="entry name" value="Periplasmic binding protein-like II"/>
    <property type="match status" value="1"/>
</dbReference>